<organism evidence="2">
    <name type="scientific">Xenopsylla cheopis</name>
    <name type="common">Oriental rat flea</name>
    <name type="synonym">Pulex cheopis</name>
    <dbReference type="NCBI Taxonomy" id="163159"/>
    <lineage>
        <taxon>Eukaryota</taxon>
        <taxon>Metazoa</taxon>
        <taxon>Ecdysozoa</taxon>
        <taxon>Arthropoda</taxon>
        <taxon>Hexapoda</taxon>
        <taxon>Insecta</taxon>
        <taxon>Pterygota</taxon>
        <taxon>Neoptera</taxon>
        <taxon>Endopterygota</taxon>
        <taxon>Siphonaptera</taxon>
        <taxon>Pulicidae</taxon>
        <taxon>Xenopsyllinae</taxon>
        <taxon>Xenopsylla</taxon>
    </lineage>
</organism>
<feature type="domain" description="SCP2" evidence="1">
    <location>
        <begin position="9"/>
        <end position="111"/>
    </location>
</feature>
<sequence>MGLKSDAVFDRIKSLLADNPDKAKSINGIFVYNITEGGKQVKQWTIDLKNLKIYEGPAEKGVKTDTTLTVSDEDFVDIALGKLNPQLAFMKGKLKITGNIMLTQKLVPLLKAEAKL</sequence>
<reference evidence="2" key="1">
    <citation type="submission" date="2020-03" db="EMBL/GenBank/DDBJ databases">
        <title>Transcriptomic Profiling of the Digestive Tract of the Rat Flea, Xenopsylla cheopis, Following Blood Feeding and Infection with Yersinia pestis.</title>
        <authorList>
            <person name="Bland D.M."/>
            <person name="Martens C.A."/>
            <person name="Virtaneva K."/>
            <person name="Kanakabandi K."/>
            <person name="Long D."/>
            <person name="Rosenke R."/>
            <person name="Saturday G.A."/>
            <person name="Hoyt F.H."/>
            <person name="Bruno D.P."/>
            <person name="Ribeiro J.M.C."/>
            <person name="Hinnebusch J."/>
        </authorList>
    </citation>
    <scope>NUCLEOTIDE SEQUENCE</scope>
</reference>
<name>A0A6M2DNP8_XENCH</name>
<proteinExistence type="predicted"/>
<dbReference type="PANTHER" id="PTHR10094:SF25">
    <property type="entry name" value="SCP2 STEROL-BINDING DOMAIN-CONTAINING PROTEIN 1"/>
    <property type="match status" value="1"/>
</dbReference>
<evidence type="ECO:0000313" key="2">
    <source>
        <dbReference type="EMBL" id="NOV46658.1"/>
    </source>
</evidence>
<dbReference type="Pfam" id="PF02036">
    <property type="entry name" value="SCP2"/>
    <property type="match status" value="1"/>
</dbReference>
<evidence type="ECO:0000259" key="1">
    <source>
        <dbReference type="Pfam" id="PF02036"/>
    </source>
</evidence>
<dbReference type="GO" id="GO:0005829">
    <property type="term" value="C:cytosol"/>
    <property type="evidence" value="ECO:0007669"/>
    <property type="project" value="TreeGrafter"/>
</dbReference>
<accession>A0A6M2DNP8</accession>
<protein>
    <submittedName>
        <fullName evidence="2">Putative 2-enoyl-coa hydratase/3-hydroxyacyl-coa dehydrogenase/peroxisomal 3-ketoacyl-coa-thiolase</fullName>
    </submittedName>
</protein>
<dbReference type="Gene3D" id="3.30.1050.10">
    <property type="entry name" value="SCP2 sterol-binding domain"/>
    <property type="match status" value="1"/>
</dbReference>
<dbReference type="SUPFAM" id="SSF55718">
    <property type="entry name" value="SCP-like"/>
    <property type="match status" value="1"/>
</dbReference>
<dbReference type="AlphaFoldDB" id="A0A6M2DNP8"/>
<dbReference type="InterPro" id="IPR036527">
    <property type="entry name" value="SCP2_sterol-bd_dom_sf"/>
</dbReference>
<dbReference type="EMBL" id="GIIL01002932">
    <property type="protein sequence ID" value="NOV46658.1"/>
    <property type="molecule type" value="Transcribed_RNA"/>
</dbReference>
<dbReference type="PANTHER" id="PTHR10094">
    <property type="entry name" value="STEROL CARRIER PROTEIN 2 SCP-2 FAMILY PROTEIN"/>
    <property type="match status" value="1"/>
</dbReference>
<dbReference type="InterPro" id="IPR003033">
    <property type="entry name" value="SCP2_sterol-bd_dom"/>
</dbReference>
<dbReference type="FunFam" id="3.30.1050.10:FF:000001">
    <property type="entry name" value="Putative Non-specific lipid-transfer protein"/>
    <property type="match status" value="1"/>
</dbReference>